<evidence type="ECO:0000256" key="2">
    <source>
        <dbReference type="ARBA" id="ARBA00023002"/>
    </source>
</evidence>
<dbReference type="GO" id="GO:0036001">
    <property type="term" value="P:'de novo' pyridoxal 5'-phosphate biosynthetic process"/>
    <property type="evidence" value="ECO:0007669"/>
    <property type="project" value="TreeGrafter"/>
</dbReference>
<accession>A0AAW9RBV8</accession>
<dbReference type="Gene3D" id="3.40.50.720">
    <property type="entry name" value="NAD(P)-binding Rossmann-like Domain"/>
    <property type="match status" value="2"/>
</dbReference>
<feature type="binding site" evidence="5">
    <location>
        <position position="163"/>
    </location>
    <ligand>
        <name>NAD(+)</name>
        <dbReference type="ChEBI" id="CHEBI:57540"/>
    </ligand>
</feature>
<evidence type="ECO:0000259" key="6">
    <source>
        <dbReference type="Pfam" id="PF00389"/>
    </source>
</evidence>
<evidence type="ECO:0000256" key="4">
    <source>
        <dbReference type="ARBA" id="ARBA00023096"/>
    </source>
</evidence>
<feature type="active site" description="Proton donor" evidence="5">
    <location>
        <position position="268"/>
    </location>
</feature>
<dbReference type="InterPro" id="IPR020921">
    <property type="entry name" value="Erythronate-4-P_DHase"/>
</dbReference>
<keyword evidence="1 5" id="KW-0963">Cytoplasm</keyword>
<dbReference type="GO" id="GO:0005829">
    <property type="term" value="C:cytosol"/>
    <property type="evidence" value="ECO:0007669"/>
    <property type="project" value="TreeGrafter"/>
</dbReference>
<feature type="domain" description="D-isomer specific 2-hydroxyacid dehydrogenase catalytic" evidence="6">
    <location>
        <begin position="47"/>
        <end position="293"/>
    </location>
</feature>
<comment type="caution">
    <text evidence="8">The sequence shown here is derived from an EMBL/GenBank/DDBJ whole genome shotgun (WGS) entry which is preliminary data.</text>
</comment>
<dbReference type="InterPro" id="IPR006139">
    <property type="entry name" value="D-isomer_2_OHA_DH_cat_dom"/>
</dbReference>
<protein>
    <recommendedName>
        <fullName evidence="5">Erythronate-4-phosphate dehydrogenase</fullName>
        <ecNumber evidence="5">1.1.1.290</ecNumber>
    </recommendedName>
</protein>
<feature type="domain" description="D-isomer specific 2-hydroxyacid dehydrogenase NAD-binding" evidence="7">
    <location>
        <begin position="124"/>
        <end position="270"/>
    </location>
</feature>
<dbReference type="EMBL" id="JAZHOG010000004">
    <property type="protein sequence ID" value="MEJ8567487.1"/>
    <property type="molecule type" value="Genomic_DNA"/>
</dbReference>
<feature type="active site" evidence="5">
    <location>
        <position position="251"/>
    </location>
</feature>
<name>A0AAW9RBV8_9GAMM</name>
<dbReference type="GO" id="GO:0051287">
    <property type="term" value="F:NAD binding"/>
    <property type="evidence" value="ECO:0007669"/>
    <property type="project" value="InterPro"/>
</dbReference>
<evidence type="ECO:0000259" key="7">
    <source>
        <dbReference type="Pfam" id="PF02826"/>
    </source>
</evidence>
<feature type="binding site" evidence="5">
    <location>
        <position position="82"/>
    </location>
    <ligand>
        <name>substrate</name>
    </ligand>
</feature>
<dbReference type="HAMAP" id="MF_01825">
    <property type="entry name" value="PdxB"/>
    <property type="match status" value="1"/>
</dbReference>
<keyword evidence="4 5" id="KW-0664">Pyridoxine biosynthesis</keyword>
<comment type="subcellular location">
    <subcellularLocation>
        <location evidence="5">Cytoplasm</location>
    </subcellularLocation>
</comment>
<evidence type="ECO:0000313" key="9">
    <source>
        <dbReference type="Proteomes" id="UP001359886"/>
    </source>
</evidence>
<dbReference type="AlphaFoldDB" id="A0AAW9RBV8"/>
<keyword evidence="3 5" id="KW-0520">NAD</keyword>
<feature type="binding site" evidence="5">
    <location>
        <position position="272"/>
    </location>
    <ligand>
        <name>substrate</name>
    </ligand>
</feature>
<organism evidence="8 9">
    <name type="scientific">Elongatibacter sediminis</name>
    <dbReference type="NCBI Taxonomy" id="3119006"/>
    <lineage>
        <taxon>Bacteria</taxon>
        <taxon>Pseudomonadati</taxon>
        <taxon>Pseudomonadota</taxon>
        <taxon>Gammaproteobacteria</taxon>
        <taxon>Chromatiales</taxon>
        <taxon>Wenzhouxiangellaceae</taxon>
        <taxon>Elongatibacter</taxon>
    </lineage>
</organism>
<evidence type="ECO:0000256" key="5">
    <source>
        <dbReference type="HAMAP-Rule" id="MF_01825"/>
    </source>
</evidence>
<evidence type="ECO:0000256" key="3">
    <source>
        <dbReference type="ARBA" id="ARBA00023027"/>
    </source>
</evidence>
<sequence>MSQVYGEGPSNADESPLRIVADANIPGLDTTFAQHGSVTRLNGRNLTSADLRTADILLVRSVTRVDARLLDDTPVRFVASATIGTDHLDRDWLDRNGVTWIHAPGCNADAAAQYSVAMLLLSARRLGFELSQKTLGVVGHGNVGSRVGYLLNALGIESVRIYDPPLAEAGQSEFCSMDEISRCDIISLHVPLTRSGRWPTFHLIDRDFLRRLPAGALLVNSSRGDVVHGEALLRWLRAGKGHAALDVWPGEPRPDPELIRAATVATPHVAGYSLDGKYRGTLCIYAAFREWLGKDPAAPELLRTLPPRHLPEATRTAADAILAACPVEQDDAAMRRLTEATATEIGTGFDALRAGYAPRRDFAGWQVPTELPQNLKNQLRALRFDTDFIDLTPKTG</sequence>
<dbReference type="InterPro" id="IPR029752">
    <property type="entry name" value="D-isomer_DH_CS1"/>
</dbReference>
<dbReference type="PROSITE" id="PS00065">
    <property type="entry name" value="D_2_HYDROXYACID_DH_1"/>
    <property type="match status" value="1"/>
</dbReference>
<dbReference type="InterPro" id="IPR006140">
    <property type="entry name" value="D-isomer_DH_NAD-bd"/>
</dbReference>
<comment type="subunit">
    <text evidence="5">Homodimer.</text>
</comment>
<comment type="pathway">
    <text evidence="5">Cofactor biosynthesis; pyridoxine 5'-phosphate biosynthesis; pyridoxine 5'-phosphate from D-erythrose 4-phosphate: step 2/5.</text>
</comment>
<comment type="caution">
    <text evidence="5">Lacks conserved residue(s) required for the propagation of feature annotation.</text>
</comment>
<keyword evidence="9" id="KW-1185">Reference proteome</keyword>
<dbReference type="SUPFAM" id="SSF52283">
    <property type="entry name" value="Formate/glycerate dehydrogenase catalytic domain-like"/>
    <property type="match status" value="1"/>
</dbReference>
<dbReference type="GO" id="GO:0033711">
    <property type="term" value="F:4-phosphoerythronate dehydrogenase activity"/>
    <property type="evidence" value="ECO:0007669"/>
    <property type="project" value="UniProtKB-EC"/>
</dbReference>
<feature type="binding site" evidence="5">
    <location>
        <position position="246"/>
    </location>
    <ligand>
        <name>NAD(+)</name>
        <dbReference type="ChEBI" id="CHEBI:57540"/>
    </ligand>
</feature>
<feature type="active site" evidence="5">
    <location>
        <position position="223"/>
    </location>
</feature>
<feature type="binding site" evidence="5">
    <location>
        <position position="271"/>
    </location>
    <ligand>
        <name>NAD(+)</name>
        <dbReference type="ChEBI" id="CHEBI:57540"/>
    </ligand>
</feature>
<gene>
    <name evidence="5" type="primary">pdxB</name>
    <name evidence="8" type="ORF">V3330_07605</name>
</gene>
<keyword evidence="2 5" id="KW-0560">Oxidoreductase</keyword>
<dbReference type="CDD" id="cd12158">
    <property type="entry name" value="ErythrP_dh"/>
    <property type="match status" value="1"/>
</dbReference>
<dbReference type="RefSeq" id="WP_354694807.1">
    <property type="nucleotide sequence ID" value="NZ_JAZHOG010000004.1"/>
</dbReference>
<comment type="catalytic activity">
    <reaction evidence="5">
        <text>4-phospho-D-erythronate + NAD(+) = (R)-3-hydroxy-2-oxo-4-phosphooxybutanoate + NADH + H(+)</text>
        <dbReference type="Rhea" id="RHEA:18829"/>
        <dbReference type="ChEBI" id="CHEBI:15378"/>
        <dbReference type="ChEBI" id="CHEBI:57540"/>
        <dbReference type="ChEBI" id="CHEBI:57945"/>
        <dbReference type="ChEBI" id="CHEBI:58538"/>
        <dbReference type="ChEBI" id="CHEBI:58766"/>
        <dbReference type="EC" id="1.1.1.290"/>
    </reaction>
</comment>
<dbReference type="SUPFAM" id="SSF51735">
    <property type="entry name" value="NAD(P)-binding Rossmann-fold domains"/>
    <property type="match status" value="1"/>
</dbReference>
<dbReference type="PANTHER" id="PTHR42938">
    <property type="entry name" value="FORMATE DEHYDROGENASE 1"/>
    <property type="match status" value="1"/>
</dbReference>
<dbReference type="Pfam" id="PF00389">
    <property type="entry name" value="2-Hacid_dh"/>
    <property type="match status" value="1"/>
</dbReference>
<dbReference type="GO" id="GO:0008615">
    <property type="term" value="P:pyridoxine biosynthetic process"/>
    <property type="evidence" value="ECO:0007669"/>
    <property type="project" value="UniProtKB-UniRule"/>
</dbReference>
<comment type="similarity">
    <text evidence="5">Belongs to the D-isomer specific 2-hydroxyacid dehydrogenase family. PdxB subfamily.</text>
</comment>
<dbReference type="InterPro" id="IPR036291">
    <property type="entry name" value="NAD(P)-bd_dom_sf"/>
</dbReference>
<evidence type="ECO:0000313" key="8">
    <source>
        <dbReference type="EMBL" id="MEJ8567487.1"/>
    </source>
</evidence>
<dbReference type="Pfam" id="PF02826">
    <property type="entry name" value="2-Hacid_dh_C"/>
    <property type="match status" value="1"/>
</dbReference>
<dbReference type="PANTHER" id="PTHR42938:SF9">
    <property type="entry name" value="FORMATE DEHYDROGENASE 1"/>
    <property type="match status" value="1"/>
</dbReference>
<feature type="binding site" evidence="5">
    <location>
        <position position="61"/>
    </location>
    <ligand>
        <name>substrate</name>
    </ligand>
</feature>
<comment type="function">
    <text evidence="5">Catalyzes the oxidation of erythronate-4-phosphate to 3-hydroxy-2-oxo-4-phosphonooxybutanoate.</text>
</comment>
<dbReference type="Proteomes" id="UP001359886">
    <property type="component" value="Unassembled WGS sequence"/>
</dbReference>
<proteinExistence type="inferred from homology"/>
<dbReference type="Gene3D" id="3.30.1370.170">
    <property type="match status" value="1"/>
</dbReference>
<dbReference type="InterPro" id="IPR038251">
    <property type="entry name" value="PdxB_dimer_sf"/>
</dbReference>
<reference evidence="8 9" key="1">
    <citation type="submission" date="2024-02" db="EMBL/GenBank/DDBJ databases">
        <title>A novel Wenzhouxiangellaceae bacterium, isolated from coastal sediments.</title>
        <authorList>
            <person name="Du Z.-J."/>
            <person name="Ye Y.-Q."/>
            <person name="Zhang X.-Y."/>
        </authorList>
    </citation>
    <scope>NUCLEOTIDE SEQUENCE [LARGE SCALE GENOMIC DNA]</scope>
    <source>
        <strain evidence="8 9">CH-27</strain>
    </source>
</reference>
<dbReference type="EC" id="1.1.1.290" evidence="5"/>
<evidence type="ECO:0000256" key="1">
    <source>
        <dbReference type="ARBA" id="ARBA00022490"/>
    </source>
</evidence>